<feature type="region of interest" description="Disordered" evidence="1">
    <location>
        <begin position="1"/>
        <end position="55"/>
    </location>
</feature>
<evidence type="ECO:0000256" key="1">
    <source>
        <dbReference type="SAM" id="MobiDB-lite"/>
    </source>
</evidence>
<protein>
    <submittedName>
        <fullName evidence="2">Uncharacterized protein</fullName>
    </submittedName>
</protein>
<dbReference type="GeneID" id="23614752"/>
<dbReference type="EMBL" id="KL662089">
    <property type="protein sequence ID" value="KFM23170.1"/>
    <property type="molecule type" value="Genomic_DNA"/>
</dbReference>
<feature type="compositionally biased region" description="Basic and acidic residues" evidence="1">
    <location>
        <begin position="7"/>
        <end position="21"/>
    </location>
</feature>
<reference evidence="2 3" key="1">
    <citation type="journal article" date="2014" name="BMC Genomics">
        <title>Oil accumulation mechanisms of the oleaginous microalga Chlorella protothecoides revealed through its genome, transcriptomes, and proteomes.</title>
        <authorList>
            <person name="Gao C."/>
            <person name="Wang Y."/>
            <person name="Shen Y."/>
            <person name="Yan D."/>
            <person name="He X."/>
            <person name="Dai J."/>
            <person name="Wu Q."/>
        </authorList>
    </citation>
    <scope>NUCLEOTIDE SEQUENCE [LARGE SCALE GENOMIC DNA]</scope>
    <source>
        <strain evidence="2 3">0710</strain>
    </source>
</reference>
<keyword evidence="3" id="KW-1185">Reference proteome</keyword>
<sequence length="55" mass="6295">MSSAILEGREKELDEARHEGQASRTSGCRMEPRRRIECHPQGSHSRHCLSSEDPY</sequence>
<dbReference type="RefSeq" id="XP_011396040.1">
    <property type="nucleotide sequence ID" value="XM_011397738.1"/>
</dbReference>
<gene>
    <name evidence="2" type="ORF">F751_3361</name>
</gene>
<name>A0A087SBR6_AUXPR</name>
<organism evidence="2 3">
    <name type="scientific">Auxenochlorella protothecoides</name>
    <name type="common">Green microalga</name>
    <name type="synonym">Chlorella protothecoides</name>
    <dbReference type="NCBI Taxonomy" id="3075"/>
    <lineage>
        <taxon>Eukaryota</taxon>
        <taxon>Viridiplantae</taxon>
        <taxon>Chlorophyta</taxon>
        <taxon>core chlorophytes</taxon>
        <taxon>Trebouxiophyceae</taxon>
        <taxon>Chlorellales</taxon>
        <taxon>Chlorellaceae</taxon>
        <taxon>Auxenochlorella</taxon>
    </lineage>
</organism>
<dbReference type="Proteomes" id="UP000028924">
    <property type="component" value="Unassembled WGS sequence"/>
</dbReference>
<dbReference type="AlphaFoldDB" id="A0A087SBR6"/>
<evidence type="ECO:0000313" key="2">
    <source>
        <dbReference type="EMBL" id="KFM23170.1"/>
    </source>
</evidence>
<accession>A0A087SBR6</accession>
<evidence type="ECO:0000313" key="3">
    <source>
        <dbReference type="Proteomes" id="UP000028924"/>
    </source>
</evidence>
<dbReference type="KEGG" id="apro:F751_3361"/>
<proteinExistence type="predicted"/>